<evidence type="ECO:0000313" key="1">
    <source>
        <dbReference type="EMBL" id="SUZ76905.1"/>
    </source>
</evidence>
<dbReference type="AlphaFoldDB" id="A0A381QC46"/>
<organism evidence="1">
    <name type="scientific">marine metagenome</name>
    <dbReference type="NCBI Taxonomy" id="408172"/>
    <lineage>
        <taxon>unclassified sequences</taxon>
        <taxon>metagenomes</taxon>
        <taxon>ecological metagenomes</taxon>
    </lineage>
</organism>
<reference evidence="1" key="1">
    <citation type="submission" date="2018-05" db="EMBL/GenBank/DDBJ databases">
        <authorList>
            <person name="Lanie J.A."/>
            <person name="Ng W.-L."/>
            <person name="Kazmierczak K.M."/>
            <person name="Andrzejewski T.M."/>
            <person name="Davidsen T.M."/>
            <person name="Wayne K.J."/>
            <person name="Tettelin H."/>
            <person name="Glass J.I."/>
            <person name="Rusch D."/>
            <person name="Podicherti R."/>
            <person name="Tsui H.-C.T."/>
            <person name="Winkler M.E."/>
        </authorList>
    </citation>
    <scope>NUCLEOTIDE SEQUENCE</scope>
</reference>
<proteinExistence type="predicted"/>
<name>A0A381QC46_9ZZZZ</name>
<gene>
    <name evidence="1" type="ORF">METZ01_LOCUS29759</name>
</gene>
<sequence>MNLGGRHGPRPLFIQTGIDQERAAIRRDDECGVTLADI</sequence>
<accession>A0A381QC46</accession>
<protein>
    <submittedName>
        <fullName evidence="1">Uncharacterized protein</fullName>
    </submittedName>
</protein>
<dbReference type="EMBL" id="UINC01001295">
    <property type="protein sequence ID" value="SUZ76905.1"/>
    <property type="molecule type" value="Genomic_DNA"/>
</dbReference>